<dbReference type="InterPro" id="IPR036770">
    <property type="entry name" value="Ankyrin_rpt-contain_sf"/>
</dbReference>
<reference evidence="7" key="1">
    <citation type="submission" date="2022-04" db="EMBL/GenBank/DDBJ databases">
        <authorList>
            <person name="Xu L."/>
            <person name="Lv Z."/>
        </authorList>
    </citation>
    <scope>NUCLEOTIDE SEQUENCE</scope>
    <source>
        <strain evidence="7">LV_2022a</strain>
    </source>
</reference>
<evidence type="ECO:0000256" key="4">
    <source>
        <dbReference type="ARBA" id="ARBA00023121"/>
    </source>
</evidence>
<gene>
    <name evidence="7" type="ORF">MN116_003047</name>
</gene>
<name>A0AAE1ZH25_SCHME</name>
<dbReference type="PROSITE" id="PS50088">
    <property type="entry name" value="ANK_REPEAT"/>
    <property type="match status" value="2"/>
</dbReference>
<dbReference type="Proteomes" id="UP001292079">
    <property type="component" value="Unassembled WGS sequence"/>
</dbReference>
<proteinExistence type="predicted"/>
<dbReference type="Pfam" id="PF12796">
    <property type="entry name" value="Ank_2"/>
    <property type="match status" value="1"/>
</dbReference>
<evidence type="ECO:0000256" key="1">
    <source>
        <dbReference type="ARBA" id="ARBA00018419"/>
    </source>
</evidence>
<keyword evidence="4" id="KW-0446">Lipid-binding</keyword>
<dbReference type="InterPro" id="IPR035984">
    <property type="entry name" value="Acyl-CoA-binding_sf"/>
</dbReference>
<dbReference type="AlphaFoldDB" id="A0AAE1ZH25"/>
<evidence type="ECO:0000313" key="7">
    <source>
        <dbReference type="EMBL" id="KAK4473702.1"/>
    </source>
</evidence>
<dbReference type="Gene3D" id="1.20.80.10">
    <property type="match status" value="1"/>
</dbReference>
<dbReference type="InterPro" id="IPR000582">
    <property type="entry name" value="Acyl-CoA-binding_protein"/>
</dbReference>
<evidence type="ECO:0000256" key="5">
    <source>
        <dbReference type="PROSITE-ProRule" id="PRU00023"/>
    </source>
</evidence>
<dbReference type="PANTHER" id="PTHR24119">
    <property type="entry name" value="ACYL-COA-BINDING DOMAIN-CONTAINING PROTEIN 6"/>
    <property type="match status" value="1"/>
</dbReference>
<feature type="domain" description="ACB" evidence="6">
    <location>
        <begin position="1"/>
        <end position="86"/>
    </location>
</feature>
<comment type="caution">
    <text evidence="7">The sequence shown here is derived from an EMBL/GenBank/DDBJ whole genome shotgun (WGS) entry which is preliminary data.</text>
</comment>
<evidence type="ECO:0000256" key="2">
    <source>
        <dbReference type="ARBA" id="ARBA00022737"/>
    </source>
</evidence>
<dbReference type="Pfam" id="PF00887">
    <property type="entry name" value="ACBP"/>
    <property type="match status" value="1"/>
</dbReference>
<dbReference type="GO" id="GO:0000062">
    <property type="term" value="F:fatty-acyl-CoA binding"/>
    <property type="evidence" value="ECO:0007669"/>
    <property type="project" value="InterPro"/>
</dbReference>
<evidence type="ECO:0000313" key="8">
    <source>
        <dbReference type="Proteomes" id="UP001292079"/>
    </source>
</evidence>
<dbReference type="InterPro" id="IPR014352">
    <property type="entry name" value="FERM/acyl-CoA-bd_prot_sf"/>
</dbReference>
<dbReference type="InterPro" id="IPR002110">
    <property type="entry name" value="Ankyrin_rpt"/>
</dbReference>
<keyword evidence="3 5" id="KW-0040">ANK repeat</keyword>
<organism evidence="7 8">
    <name type="scientific">Schistosoma mekongi</name>
    <name type="common">Parasitic worm</name>
    <dbReference type="NCBI Taxonomy" id="38744"/>
    <lineage>
        <taxon>Eukaryota</taxon>
        <taxon>Metazoa</taxon>
        <taxon>Spiralia</taxon>
        <taxon>Lophotrochozoa</taxon>
        <taxon>Platyhelminthes</taxon>
        <taxon>Trematoda</taxon>
        <taxon>Digenea</taxon>
        <taxon>Strigeidida</taxon>
        <taxon>Schistosomatoidea</taxon>
        <taxon>Schistosomatidae</taxon>
        <taxon>Schistosoma</taxon>
    </lineage>
</organism>
<sequence length="239" mass="27362">MESRFEQAAKHLSEIAYSLDSNTLLYFYARYKQATVGPCNVSKPGIFDVNGRKKWWSWHDLGHMSTREAQKQYVDKLLEVDPAWKPSDEKQRSVYVSRMISLNPHSNEPLPPSDNDHSIFNIIKQHDLESLIRLLSLNCNEVHSVDKNEMTPLHWASDRGFSDLVSTLIKYNANVNSKDSEGQTPLHYACFCGHDEVVQVLLKFGADIYAKDNEGNRACDLYNGDFHKLFSDYLNASKS</sequence>
<accession>A0AAE1ZH25</accession>
<dbReference type="SMART" id="SM00248">
    <property type="entry name" value="ANK"/>
    <property type="match status" value="2"/>
</dbReference>
<evidence type="ECO:0000256" key="3">
    <source>
        <dbReference type="ARBA" id="ARBA00023043"/>
    </source>
</evidence>
<dbReference type="PROSITE" id="PS50297">
    <property type="entry name" value="ANK_REP_REGION"/>
    <property type="match status" value="2"/>
</dbReference>
<reference evidence="7" key="2">
    <citation type="journal article" date="2023" name="Infect Dis Poverty">
        <title>Chromosome-scale genome of the human blood fluke Schistosoma mekongi and its implications for public health.</title>
        <authorList>
            <person name="Zhou M."/>
            <person name="Xu L."/>
            <person name="Xu D."/>
            <person name="Chen W."/>
            <person name="Khan J."/>
            <person name="Hu Y."/>
            <person name="Huang H."/>
            <person name="Wei H."/>
            <person name="Zhang Y."/>
            <person name="Chusongsang P."/>
            <person name="Tanasarnprasert K."/>
            <person name="Hu X."/>
            <person name="Limpanont Y."/>
            <person name="Lv Z."/>
        </authorList>
    </citation>
    <scope>NUCLEOTIDE SEQUENCE</scope>
    <source>
        <strain evidence="7">LV_2022a</strain>
    </source>
</reference>
<dbReference type="PRINTS" id="PR00689">
    <property type="entry name" value="ACOABINDINGP"/>
</dbReference>
<dbReference type="SUPFAM" id="SSF48403">
    <property type="entry name" value="Ankyrin repeat"/>
    <property type="match status" value="1"/>
</dbReference>
<dbReference type="EMBL" id="JALJAT010000002">
    <property type="protein sequence ID" value="KAK4473702.1"/>
    <property type="molecule type" value="Genomic_DNA"/>
</dbReference>
<dbReference type="SUPFAM" id="SSF47027">
    <property type="entry name" value="Acyl-CoA binding protein"/>
    <property type="match status" value="1"/>
</dbReference>
<evidence type="ECO:0000259" key="6">
    <source>
        <dbReference type="PROSITE" id="PS51228"/>
    </source>
</evidence>
<protein>
    <recommendedName>
        <fullName evidence="1">Acyl-CoA-binding domain-containing protein 6</fullName>
    </recommendedName>
</protein>
<dbReference type="PROSITE" id="PS51228">
    <property type="entry name" value="ACB_2"/>
    <property type="match status" value="1"/>
</dbReference>
<feature type="repeat" description="ANK" evidence="5">
    <location>
        <begin position="148"/>
        <end position="180"/>
    </location>
</feature>
<keyword evidence="2" id="KW-0677">Repeat</keyword>
<dbReference type="PANTHER" id="PTHR24119:SF0">
    <property type="entry name" value="ACYL-COA-BINDING DOMAIN-CONTAINING PROTEIN 6"/>
    <property type="match status" value="1"/>
</dbReference>
<keyword evidence="8" id="KW-1185">Reference proteome</keyword>
<dbReference type="PRINTS" id="PR01415">
    <property type="entry name" value="ANKYRIN"/>
</dbReference>
<feature type="repeat" description="ANK" evidence="5">
    <location>
        <begin position="181"/>
        <end position="213"/>
    </location>
</feature>
<dbReference type="Gene3D" id="1.25.40.20">
    <property type="entry name" value="Ankyrin repeat-containing domain"/>
    <property type="match status" value="1"/>
</dbReference>